<evidence type="ECO:0000313" key="1">
    <source>
        <dbReference type="EMBL" id="CAF4113609.1"/>
    </source>
</evidence>
<evidence type="ECO:0000313" key="2">
    <source>
        <dbReference type="Proteomes" id="UP000663836"/>
    </source>
</evidence>
<accession>A0A819VU15</accession>
<dbReference type="AlphaFoldDB" id="A0A819VU15"/>
<dbReference type="EMBL" id="CAJOBD010008478">
    <property type="protein sequence ID" value="CAF4113609.1"/>
    <property type="molecule type" value="Genomic_DNA"/>
</dbReference>
<comment type="caution">
    <text evidence="1">The sequence shown here is derived from an EMBL/GenBank/DDBJ whole genome shotgun (WGS) entry which is preliminary data.</text>
</comment>
<dbReference type="Proteomes" id="UP000663836">
    <property type="component" value="Unassembled WGS sequence"/>
</dbReference>
<reference evidence="1" key="1">
    <citation type="submission" date="2021-02" db="EMBL/GenBank/DDBJ databases">
        <authorList>
            <person name="Nowell W R."/>
        </authorList>
    </citation>
    <scope>NUCLEOTIDE SEQUENCE</scope>
</reference>
<protein>
    <submittedName>
        <fullName evidence="1">Uncharacterized protein</fullName>
    </submittedName>
</protein>
<gene>
    <name evidence="1" type="ORF">JBS370_LOCUS32307</name>
</gene>
<organism evidence="1 2">
    <name type="scientific">Rotaria sordida</name>
    <dbReference type="NCBI Taxonomy" id="392033"/>
    <lineage>
        <taxon>Eukaryota</taxon>
        <taxon>Metazoa</taxon>
        <taxon>Spiralia</taxon>
        <taxon>Gnathifera</taxon>
        <taxon>Rotifera</taxon>
        <taxon>Eurotatoria</taxon>
        <taxon>Bdelloidea</taxon>
        <taxon>Philodinida</taxon>
        <taxon>Philodinidae</taxon>
        <taxon>Rotaria</taxon>
    </lineage>
</organism>
<proteinExistence type="predicted"/>
<sequence>MEQQRIKQQQQQQQQQQRFCVNQQDSTEAIDHTLTIPFVSQLIKEFEARTISTPYVSAQDFIPNDNDVIPNGAESNCFQQMFARTIKIKKYQDQFIGDKEQIDQTLNNDRYKRELPSSSSSSSLSYYSIDSNNNNYYNNQWRSQEFLSHGPFPDRLFLRMGNIGQFKIYWAPFF</sequence>
<name>A0A819VU15_9BILA</name>